<gene>
    <name evidence="2" type="ORF">H663_012065</name>
</gene>
<accession>A0A2T7UCV4</accession>
<evidence type="ECO:0000256" key="1">
    <source>
        <dbReference type="SAM" id="MobiDB-lite"/>
    </source>
</evidence>
<dbReference type="OrthoDB" id="9796567at2"/>
<reference evidence="2" key="1">
    <citation type="submission" date="2017-04" db="EMBL/GenBank/DDBJ databases">
        <title>Unexpected and diverse lifestyles within the genus Limnohabitans.</title>
        <authorList>
            <person name="Kasalicky V."/>
            <person name="Mehrshad M."/>
            <person name="Andrei S.-A."/>
            <person name="Salcher M."/>
            <person name="Kratochvilova H."/>
            <person name="Simek K."/>
            <person name="Ghai R."/>
        </authorList>
    </citation>
    <scope>NUCLEOTIDE SEQUENCE [LARGE SCALE GENOMIC DNA]</scope>
    <source>
        <strain evidence="2">II-D5</strain>
    </source>
</reference>
<dbReference type="Proteomes" id="UP000037507">
    <property type="component" value="Unassembled WGS sequence"/>
</dbReference>
<feature type="compositionally biased region" description="Pro residues" evidence="1">
    <location>
        <begin position="231"/>
        <end position="243"/>
    </location>
</feature>
<keyword evidence="3" id="KW-1185">Reference proteome</keyword>
<protein>
    <recommendedName>
        <fullName evidence="4">DUF3106 domain-containing protein</fullName>
    </recommendedName>
</protein>
<organism evidence="2 3">
    <name type="scientific">Limnohabitans planktonicus II-D5</name>
    <dbReference type="NCBI Taxonomy" id="1293045"/>
    <lineage>
        <taxon>Bacteria</taxon>
        <taxon>Pseudomonadati</taxon>
        <taxon>Pseudomonadota</taxon>
        <taxon>Betaproteobacteria</taxon>
        <taxon>Burkholderiales</taxon>
        <taxon>Comamonadaceae</taxon>
        <taxon>Limnohabitans</taxon>
    </lineage>
</organism>
<evidence type="ECO:0000313" key="2">
    <source>
        <dbReference type="EMBL" id="PVE42451.1"/>
    </source>
</evidence>
<sequence length="264" mass="28907">MIFHRTPMRTQVLCSSSNKGTSPVPHIIEMHNCFVHTLGLLCRFGSVLCLVACMVAATAQTSSIPQKTAINSHPSGQQTHSASWLQLTPRQKQALAPLRVQWGTLTAQQQSKWLAISQNFFQLSAVEQSTMHARMADWVALSPEQRNVARFNFNSLQNLPKEDKKAKWEAYQALSADEKSQLSTASTSPGKSAARTAKPPEPHRVVQTRIKPMDSSRTANSTNIDRKTLLPLPPALITPPQAPAPTSSETPLDSVSPHTETSPS</sequence>
<dbReference type="Pfam" id="PF11304">
    <property type="entry name" value="DUF3106"/>
    <property type="match status" value="1"/>
</dbReference>
<feature type="region of interest" description="Disordered" evidence="1">
    <location>
        <begin position="175"/>
        <end position="264"/>
    </location>
</feature>
<evidence type="ECO:0008006" key="4">
    <source>
        <dbReference type="Google" id="ProtNLM"/>
    </source>
</evidence>
<name>A0A2T7UCV4_9BURK</name>
<dbReference type="EMBL" id="LFYT02000014">
    <property type="protein sequence ID" value="PVE42451.1"/>
    <property type="molecule type" value="Genomic_DNA"/>
</dbReference>
<evidence type="ECO:0000313" key="3">
    <source>
        <dbReference type="Proteomes" id="UP000037507"/>
    </source>
</evidence>
<comment type="caution">
    <text evidence="2">The sequence shown here is derived from an EMBL/GenBank/DDBJ whole genome shotgun (WGS) entry which is preliminary data.</text>
</comment>
<dbReference type="AlphaFoldDB" id="A0A2T7UCV4"/>
<feature type="compositionally biased region" description="Polar residues" evidence="1">
    <location>
        <begin position="247"/>
        <end position="264"/>
    </location>
</feature>
<dbReference type="InterPro" id="IPR021455">
    <property type="entry name" value="DUF3106"/>
</dbReference>
<proteinExistence type="predicted"/>
<feature type="compositionally biased region" description="Polar residues" evidence="1">
    <location>
        <begin position="181"/>
        <end position="190"/>
    </location>
</feature>